<protein>
    <recommendedName>
        <fullName evidence="4">Secreted protein</fullName>
    </recommendedName>
</protein>
<sequence>MRRKRTRSVRTGMPTRSMGTIVLSLMTLVPHAPAWECSSRRSASQEDAERPDRYAHAEHGHDSVIPDDARSSRSSVGMQFTTLCVARGRGASRPACPRGAWAR</sequence>
<dbReference type="Proteomes" id="UP000050545">
    <property type="component" value="Unassembled WGS sequence"/>
</dbReference>
<evidence type="ECO:0000256" key="1">
    <source>
        <dbReference type="SAM" id="MobiDB-lite"/>
    </source>
</evidence>
<name>A0AB34UDI8_PSEA0</name>
<feature type="region of interest" description="Disordered" evidence="1">
    <location>
        <begin position="36"/>
        <end position="73"/>
    </location>
</feature>
<evidence type="ECO:0000313" key="3">
    <source>
        <dbReference type="Proteomes" id="UP000050545"/>
    </source>
</evidence>
<gene>
    <name evidence="2" type="ORF">ALO67_05819</name>
</gene>
<dbReference type="AlphaFoldDB" id="A0AB34UDI8"/>
<proteinExistence type="predicted"/>
<reference evidence="2 3" key="1">
    <citation type="submission" date="2015-09" db="EMBL/GenBank/DDBJ databases">
        <title>Genome announcement of multiple Pseudomonas syringae strains.</title>
        <authorList>
            <person name="Thakur S."/>
            <person name="Wang P.W."/>
            <person name="Gong Y."/>
            <person name="Weir B.S."/>
            <person name="Guttman D.S."/>
        </authorList>
    </citation>
    <scope>NUCLEOTIDE SEQUENCE [LARGE SCALE GENOMIC DNA]</scope>
    <source>
        <strain evidence="2 3">ICMP9623</strain>
    </source>
</reference>
<evidence type="ECO:0008006" key="4">
    <source>
        <dbReference type="Google" id="ProtNLM"/>
    </source>
</evidence>
<feature type="compositionally biased region" description="Basic and acidic residues" evidence="1">
    <location>
        <begin position="43"/>
        <end position="71"/>
    </location>
</feature>
<dbReference type="EMBL" id="LJQN01000026">
    <property type="protein sequence ID" value="KPX58277.1"/>
    <property type="molecule type" value="Genomic_DNA"/>
</dbReference>
<organism evidence="2 3">
    <name type="scientific">Pseudomonas amygdali pv. hibisci</name>
    <dbReference type="NCBI Taxonomy" id="251723"/>
    <lineage>
        <taxon>Bacteria</taxon>
        <taxon>Pseudomonadati</taxon>
        <taxon>Pseudomonadota</taxon>
        <taxon>Gammaproteobacteria</taxon>
        <taxon>Pseudomonadales</taxon>
        <taxon>Pseudomonadaceae</taxon>
        <taxon>Pseudomonas</taxon>
        <taxon>Pseudomonas amygdali</taxon>
    </lineage>
</organism>
<accession>A0AB34UDI8</accession>
<evidence type="ECO:0000313" key="2">
    <source>
        <dbReference type="EMBL" id="KPX58277.1"/>
    </source>
</evidence>
<comment type="caution">
    <text evidence="2">The sequence shown here is derived from an EMBL/GenBank/DDBJ whole genome shotgun (WGS) entry which is preliminary data.</text>
</comment>